<dbReference type="PANTHER" id="PTHR48111:SF43">
    <property type="entry name" value="STAGE 0 SPORULATION PROTEIN A HOMOLOG"/>
    <property type="match status" value="1"/>
</dbReference>
<dbReference type="InterPro" id="IPR001867">
    <property type="entry name" value="OmpR/PhoB-type_DNA-bd"/>
</dbReference>
<evidence type="ECO:0000256" key="4">
    <source>
        <dbReference type="ARBA" id="ARBA00023125"/>
    </source>
</evidence>
<dbReference type="Pfam" id="PF00486">
    <property type="entry name" value="Trans_reg_C"/>
    <property type="match status" value="1"/>
</dbReference>
<dbReference type="GO" id="GO:0005829">
    <property type="term" value="C:cytosol"/>
    <property type="evidence" value="ECO:0007669"/>
    <property type="project" value="TreeGrafter"/>
</dbReference>
<dbReference type="AlphaFoldDB" id="A0A7H8QBD7"/>
<keyword evidence="1 6" id="KW-0597">Phosphoprotein</keyword>
<dbReference type="InterPro" id="IPR039420">
    <property type="entry name" value="WalR-like"/>
</dbReference>
<proteinExistence type="predicted"/>
<evidence type="ECO:0000256" key="2">
    <source>
        <dbReference type="ARBA" id="ARBA00023012"/>
    </source>
</evidence>
<dbReference type="InterPro" id="IPR016032">
    <property type="entry name" value="Sig_transdc_resp-reg_C-effctor"/>
</dbReference>
<feature type="DNA-binding region" description="OmpR/PhoB-type" evidence="7">
    <location>
        <begin position="126"/>
        <end position="224"/>
    </location>
</feature>
<dbReference type="Gene3D" id="1.10.10.10">
    <property type="entry name" value="Winged helix-like DNA-binding domain superfamily/Winged helix DNA-binding domain"/>
    <property type="match status" value="1"/>
</dbReference>
<dbReference type="InterPro" id="IPR011006">
    <property type="entry name" value="CheY-like_superfamily"/>
</dbReference>
<reference evidence="10 11" key="1">
    <citation type="submission" date="2020-04" db="EMBL/GenBank/DDBJ databases">
        <authorList>
            <person name="Pajer P."/>
            <person name="Broz P."/>
        </authorList>
    </citation>
    <scope>NUCLEOTIDE SEQUENCE [LARGE SCALE GENOMIC DNA]</scope>
    <source>
        <strain evidence="11">NRL-ATB46093</strain>
    </source>
</reference>
<dbReference type="Pfam" id="PF00072">
    <property type="entry name" value="Response_reg"/>
    <property type="match status" value="1"/>
</dbReference>
<evidence type="ECO:0000313" key="10">
    <source>
        <dbReference type="EMBL" id="QKX51179.1"/>
    </source>
</evidence>
<gene>
    <name evidence="10" type="ORF">HF394_11580</name>
</gene>
<feature type="modified residue" description="4-aspartylphosphate" evidence="6">
    <location>
        <position position="52"/>
    </location>
</feature>
<evidence type="ECO:0000259" key="8">
    <source>
        <dbReference type="PROSITE" id="PS50110"/>
    </source>
</evidence>
<dbReference type="Gene3D" id="6.10.250.690">
    <property type="match status" value="1"/>
</dbReference>
<dbReference type="GO" id="GO:0006355">
    <property type="term" value="P:regulation of DNA-templated transcription"/>
    <property type="evidence" value="ECO:0007669"/>
    <property type="project" value="InterPro"/>
</dbReference>
<keyword evidence="2" id="KW-0902">Two-component regulatory system</keyword>
<dbReference type="SMART" id="SM00862">
    <property type="entry name" value="Trans_reg_C"/>
    <property type="match status" value="1"/>
</dbReference>
<evidence type="ECO:0000256" key="7">
    <source>
        <dbReference type="PROSITE-ProRule" id="PRU01091"/>
    </source>
</evidence>
<dbReference type="PROSITE" id="PS50110">
    <property type="entry name" value="RESPONSE_REGULATORY"/>
    <property type="match status" value="1"/>
</dbReference>
<sequence length="229" mass="26708">MFKIMIVEDDETIAGILKEELQKWNYEAFAVDDFNRVLDVFKEQSPQLILLDIQLPSFNGYYWCQEIRKISQVPIIFVSSRNENMDIVMAIQMGADDFIAKPFDLTVAIAKTQALLRRTYDFNEADNFLNFNRTVLKPGESKLYYEKREVDLTRTELKILELLFLQKGEYVTREEIMIQLWEDESFIDDNTLAVNVARLRKKLAQVELTDFIVTKKGIGYALNKEAAHA</sequence>
<dbReference type="CDD" id="cd00383">
    <property type="entry name" value="trans_reg_C"/>
    <property type="match status" value="1"/>
</dbReference>
<name>A0A7H8QBD7_9BACL</name>
<dbReference type="Gene3D" id="3.40.50.2300">
    <property type="match status" value="1"/>
</dbReference>
<dbReference type="CDD" id="cd18159">
    <property type="entry name" value="REC_OmpR_NsrR-like"/>
    <property type="match status" value="1"/>
</dbReference>
<feature type="domain" description="Response regulatory" evidence="8">
    <location>
        <begin position="3"/>
        <end position="116"/>
    </location>
</feature>
<dbReference type="EMBL" id="CP051177">
    <property type="protein sequence ID" value="QKX51179.1"/>
    <property type="molecule type" value="Genomic_DNA"/>
</dbReference>
<dbReference type="InterPro" id="IPR036388">
    <property type="entry name" value="WH-like_DNA-bd_sf"/>
</dbReference>
<dbReference type="SUPFAM" id="SSF52172">
    <property type="entry name" value="CheY-like"/>
    <property type="match status" value="1"/>
</dbReference>
<protein>
    <submittedName>
        <fullName evidence="10">Response regulator transcription factor</fullName>
    </submittedName>
</protein>
<dbReference type="GO" id="GO:0000976">
    <property type="term" value="F:transcription cis-regulatory region binding"/>
    <property type="evidence" value="ECO:0007669"/>
    <property type="project" value="TreeGrafter"/>
</dbReference>
<evidence type="ECO:0000313" key="11">
    <source>
        <dbReference type="Proteomes" id="UP000509222"/>
    </source>
</evidence>
<dbReference type="InterPro" id="IPR001789">
    <property type="entry name" value="Sig_transdc_resp-reg_receiver"/>
</dbReference>
<dbReference type="PANTHER" id="PTHR48111">
    <property type="entry name" value="REGULATOR OF RPOS"/>
    <property type="match status" value="1"/>
</dbReference>
<evidence type="ECO:0000256" key="1">
    <source>
        <dbReference type="ARBA" id="ARBA00022553"/>
    </source>
</evidence>
<evidence type="ECO:0000256" key="3">
    <source>
        <dbReference type="ARBA" id="ARBA00023015"/>
    </source>
</evidence>
<reference evidence="11" key="2">
    <citation type="submission" date="2020-06" db="EMBL/GenBank/DDBJ databases">
        <title>Isolation of Planomicrobium glaciei.</title>
        <authorList>
            <person name="Malisova L."/>
            <person name="Safrankova R."/>
            <person name="Jakubu V."/>
            <person name="Spanelova P."/>
        </authorList>
    </citation>
    <scope>NUCLEOTIDE SEQUENCE [LARGE SCALE GENOMIC DNA]</scope>
    <source>
        <strain evidence="11">NRL-ATB46093</strain>
    </source>
</reference>
<dbReference type="GO" id="GO:0000156">
    <property type="term" value="F:phosphorelay response regulator activity"/>
    <property type="evidence" value="ECO:0007669"/>
    <property type="project" value="TreeGrafter"/>
</dbReference>
<keyword evidence="3" id="KW-0805">Transcription regulation</keyword>
<keyword evidence="11" id="KW-1185">Reference proteome</keyword>
<dbReference type="SMART" id="SM00448">
    <property type="entry name" value="REC"/>
    <property type="match status" value="1"/>
</dbReference>
<organism evidence="10 11">
    <name type="scientific">Planococcus glaciei</name>
    <dbReference type="NCBI Taxonomy" id="459472"/>
    <lineage>
        <taxon>Bacteria</taxon>
        <taxon>Bacillati</taxon>
        <taxon>Bacillota</taxon>
        <taxon>Bacilli</taxon>
        <taxon>Bacillales</taxon>
        <taxon>Caryophanaceae</taxon>
        <taxon>Planococcus</taxon>
    </lineage>
</organism>
<evidence type="ECO:0000259" key="9">
    <source>
        <dbReference type="PROSITE" id="PS51755"/>
    </source>
</evidence>
<evidence type="ECO:0000256" key="5">
    <source>
        <dbReference type="ARBA" id="ARBA00023163"/>
    </source>
</evidence>
<dbReference type="RefSeq" id="WP_053166253.1">
    <property type="nucleotide sequence ID" value="NZ_CP051177.1"/>
</dbReference>
<keyword evidence="5" id="KW-0804">Transcription</keyword>
<feature type="domain" description="OmpR/PhoB-type" evidence="9">
    <location>
        <begin position="126"/>
        <end position="224"/>
    </location>
</feature>
<accession>A0A7H8QBD7</accession>
<dbReference type="PROSITE" id="PS51755">
    <property type="entry name" value="OMPR_PHOB"/>
    <property type="match status" value="1"/>
</dbReference>
<dbReference type="SUPFAM" id="SSF46894">
    <property type="entry name" value="C-terminal effector domain of the bipartite response regulators"/>
    <property type="match status" value="1"/>
</dbReference>
<dbReference type="GO" id="GO:0032993">
    <property type="term" value="C:protein-DNA complex"/>
    <property type="evidence" value="ECO:0007669"/>
    <property type="project" value="TreeGrafter"/>
</dbReference>
<keyword evidence="4 7" id="KW-0238">DNA-binding</keyword>
<evidence type="ECO:0000256" key="6">
    <source>
        <dbReference type="PROSITE-ProRule" id="PRU00169"/>
    </source>
</evidence>
<dbReference type="Proteomes" id="UP000509222">
    <property type="component" value="Chromosome"/>
</dbReference>